<dbReference type="SUPFAM" id="SSF47473">
    <property type="entry name" value="EF-hand"/>
    <property type="match status" value="1"/>
</dbReference>
<dbReference type="PROSITE" id="PS50222">
    <property type="entry name" value="EF_HAND_2"/>
    <property type="match status" value="1"/>
</dbReference>
<dbReference type="InterPro" id="IPR002048">
    <property type="entry name" value="EF_hand_dom"/>
</dbReference>
<evidence type="ECO:0000259" key="1">
    <source>
        <dbReference type="PROSITE" id="PS50222"/>
    </source>
</evidence>
<sequence>MIDPEYSPFIDWNPNDPISADSLAKPFIALVSMVRDGYHCDEMIEEKAHSLFSLFNRDNDQGIDIEELLKSVGWSDDDSLPGYSRLSRRTSFPEFCQPLTCEIFIELVRKDNLSYFSSDAAISAQSIQDIVLHKCLIPIAPSLAQITHNPHLVSWINEYKETVQAITYLFDVNVFHQPTLNFVRSSRLPIVFTSLLSTVEVRWCRNLAQRENVFADTRRRGIRRCTGASTAQ</sequence>
<comment type="caution">
    <text evidence="2">The sequence shown here is derived from an EMBL/GenBank/DDBJ whole genome shotgun (WGS) entry which is preliminary data.</text>
</comment>
<organism evidence="2 3">
    <name type="scientific">Blattamonas nauphoetae</name>
    <dbReference type="NCBI Taxonomy" id="2049346"/>
    <lineage>
        <taxon>Eukaryota</taxon>
        <taxon>Metamonada</taxon>
        <taxon>Preaxostyla</taxon>
        <taxon>Oxymonadida</taxon>
        <taxon>Blattamonas</taxon>
    </lineage>
</organism>
<feature type="domain" description="EF-hand" evidence="1">
    <location>
        <begin position="43"/>
        <end position="78"/>
    </location>
</feature>
<accession>A0ABQ9X8R6</accession>
<dbReference type="InterPro" id="IPR011992">
    <property type="entry name" value="EF-hand-dom_pair"/>
</dbReference>
<dbReference type="Proteomes" id="UP001281761">
    <property type="component" value="Unassembled WGS sequence"/>
</dbReference>
<reference evidence="2 3" key="1">
    <citation type="journal article" date="2022" name="bioRxiv">
        <title>Genomics of Preaxostyla Flagellates Illuminates Evolutionary Transitions and the Path Towards Mitochondrial Loss.</title>
        <authorList>
            <person name="Novak L.V.F."/>
            <person name="Treitli S.C."/>
            <person name="Pyrih J."/>
            <person name="Halakuc P."/>
            <person name="Pipaliya S.V."/>
            <person name="Vacek V."/>
            <person name="Brzon O."/>
            <person name="Soukal P."/>
            <person name="Eme L."/>
            <person name="Dacks J.B."/>
            <person name="Karnkowska A."/>
            <person name="Elias M."/>
            <person name="Hampl V."/>
        </authorList>
    </citation>
    <scope>NUCLEOTIDE SEQUENCE [LARGE SCALE GENOMIC DNA]</scope>
    <source>
        <strain evidence="2">NAU3</strain>
        <tissue evidence="2">Gut</tissue>
    </source>
</reference>
<keyword evidence="3" id="KW-1185">Reference proteome</keyword>
<dbReference type="EMBL" id="JARBJD010000223">
    <property type="protein sequence ID" value="KAK2946631.1"/>
    <property type="molecule type" value="Genomic_DNA"/>
</dbReference>
<evidence type="ECO:0000313" key="3">
    <source>
        <dbReference type="Proteomes" id="UP001281761"/>
    </source>
</evidence>
<evidence type="ECO:0000313" key="2">
    <source>
        <dbReference type="EMBL" id="KAK2946631.1"/>
    </source>
</evidence>
<gene>
    <name evidence="2" type="ORF">BLNAU_18467</name>
</gene>
<proteinExistence type="predicted"/>
<protein>
    <recommendedName>
        <fullName evidence="1">EF-hand domain-containing protein</fullName>
    </recommendedName>
</protein>
<name>A0ABQ9X8R6_9EUKA</name>